<feature type="repeat" description="ANK" evidence="1">
    <location>
        <begin position="471"/>
        <end position="500"/>
    </location>
</feature>
<evidence type="ECO:0000256" key="2">
    <source>
        <dbReference type="SAM" id="MobiDB-lite"/>
    </source>
</evidence>
<evidence type="ECO:0000313" key="4">
    <source>
        <dbReference type="EMBL" id="KAJ5239545.1"/>
    </source>
</evidence>
<dbReference type="EMBL" id="JAPQKS010000003">
    <property type="protein sequence ID" value="KAJ5239545.1"/>
    <property type="molecule type" value="Genomic_DNA"/>
</dbReference>
<dbReference type="PROSITE" id="PS50297">
    <property type="entry name" value="ANK_REP_REGION"/>
    <property type="match status" value="2"/>
</dbReference>
<organism evidence="4 5">
    <name type="scientific">Penicillium chermesinum</name>
    <dbReference type="NCBI Taxonomy" id="63820"/>
    <lineage>
        <taxon>Eukaryota</taxon>
        <taxon>Fungi</taxon>
        <taxon>Dikarya</taxon>
        <taxon>Ascomycota</taxon>
        <taxon>Pezizomycotina</taxon>
        <taxon>Eurotiomycetes</taxon>
        <taxon>Eurotiomycetidae</taxon>
        <taxon>Eurotiales</taxon>
        <taxon>Aspergillaceae</taxon>
        <taxon>Penicillium</taxon>
    </lineage>
</organism>
<reference evidence="4" key="1">
    <citation type="submission" date="2022-11" db="EMBL/GenBank/DDBJ databases">
        <authorList>
            <person name="Petersen C."/>
        </authorList>
    </citation>
    <scope>NUCLEOTIDE SEQUENCE</scope>
    <source>
        <strain evidence="4">IBT 19713</strain>
    </source>
</reference>
<name>A0A9W9TSA7_9EURO</name>
<dbReference type="RefSeq" id="XP_058332464.1">
    <property type="nucleotide sequence ID" value="XM_058473461.1"/>
</dbReference>
<dbReference type="InterPro" id="IPR036770">
    <property type="entry name" value="Ankyrin_rpt-contain_sf"/>
</dbReference>
<feature type="repeat" description="ANK" evidence="1">
    <location>
        <begin position="501"/>
        <end position="533"/>
    </location>
</feature>
<proteinExistence type="predicted"/>
<dbReference type="Pfam" id="PF11001">
    <property type="entry name" value="AFUB_07903_YDR124W_hel"/>
    <property type="match status" value="1"/>
</dbReference>
<dbReference type="PROSITE" id="PS50088">
    <property type="entry name" value="ANK_REPEAT"/>
    <property type="match status" value="2"/>
</dbReference>
<dbReference type="Gene3D" id="1.25.40.20">
    <property type="entry name" value="Ankyrin repeat-containing domain"/>
    <property type="match status" value="1"/>
</dbReference>
<dbReference type="PANTHER" id="PTHR36102:SF4">
    <property type="entry name" value="YDR124W-LIKE HELICAL BUNDLE DOMAIN-CONTAINING PROTEIN"/>
    <property type="match status" value="1"/>
</dbReference>
<dbReference type="GeneID" id="83200764"/>
<dbReference type="AlphaFoldDB" id="A0A9W9TSA7"/>
<dbReference type="InterPro" id="IPR047092">
    <property type="entry name" value="AFUB_07903/YDR124W-like_hel"/>
</dbReference>
<dbReference type="PANTHER" id="PTHR36102">
    <property type="entry name" value="CHROMOSOME 10, WHOLE GENOME SHOTGUN SEQUENCE"/>
    <property type="match status" value="1"/>
</dbReference>
<feature type="region of interest" description="Disordered" evidence="2">
    <location>
        <begin position="120"/>
        <end position="148"/>
    </location>
</feature>
<protein>
    <recommendedName>
        <fullName evidence="3">Subtelomeric hrmA-associated cluster protein AFUB-079030/YDR124W-like helical bundle domain-containing protein</fullName>
    </recommendedName>
</protein>
<gene>
    <name evidence="4" type="ORF">N7468_004164</name>
</gene>
<dbReference type="InterPro" id="IPR021264">
    <property type="entry name" value="AFUB_079030/YDR124W-like"/>
</dbReference>
<evidence type="ECO:0000256" key="1">
    <source>
        <dbReference type="PROSITE-ProRule" id="PRU00023"/>
    </source>
</evidence>
<dbReference type="SMART" id="SM00248">
    <property type="entry name" value="ANK"/>
    <property type="match status" value="3"/>
</dbReference>
<accession>A0A9W9TSA7</accession>
<dbReference type="Pfam" id="PF12796">
    <property type="entry name" value="Ank_2"/>
    <property type="match status" value="1"/>
</dbReference>
<dbReference type="InterPro" id="IPR002110">
    <property type="entry name" value="Ankyrin_rpt"/>
</dbReference>
<evidence type="ECO:0000313" key="5">
    <source>
        <dbReference type="Proteomes" id="UP001150941"/>
    </source>
</evidence>
<dbReference type="SUPFAM" id="SSF48403">
    <property type="entry name" value="Ankyrin repeat"/>
    <property type="match status" value="1"/>
</dbReference>
<evidence type="ECO:0000259" key="3">
    <source>
        <dbReference type="Pfam" id="PF11001"/>
    </source>
</evidence>
<comment type="caution">
    <text evidence="4">The sequence shown here is derived from an EMBL/GenBank/DDBJ whole genome shotgun (WGS) entry which is preliminary data.</text>
</comment>
<keyword evidence="1" id="KW-0040">ANK repeat</keyword>
<sequence>MHTELEFPYPHFAFIYIDENGKPQVHESASIAGCGREIFTPNVTDQFMEMASPNGQKPTPYSTSESLCYRFPKHLQEALDTRSSLDMNQIPQSSWNMHENPEWMYPAQRSVELIPCEWQSHQSRRKRRDTKRVGLGMSPLKSSSPPPTPAIGYTILRVDSRELLRRFYAKAFEEFQQLNCRSIAKSYIKLVEPRKQVHFPYNGRTTIAGVPQRVNPEMTKPGWWPAGVVHKEPDHLLKNDRVRLLVHILCELRDSHGITVEKLREASQEARRHITPPNRLEVLDEIYFVRRMEEKYLDGKIGGSKMIQVTKTHLPDAVFSGEGLPKGAYFAPIKASDSAHESFGDDGTSSSVDDGELSVLKQDVPLTPTTSNSSVTHSPANELGTYPMGMMPNALSHGSPVDMRQAAPEQNYFRGYFSQQFAPVDKEAVYWPNVSPSIQDARTWKFPNGHSSQLLLEKGAEINAQGGFYGNALNAASSGGHDKIVQLLLEKGAEINAQDGRYGNALNAASLGGHDKIVQLLLEKGAEINAQDGRYRNALNAASLGGHDKIMQVLLEKVEAGNTVQATSLVE</sequence>
<dbReference type="OrthoDB" id="5338458at2759"/>
<feature type="domain" description="Subtelomeric hrmA-associated cluster protein AFUB-079030/YDR124W-like helical bundle" evidence="3">
    <location>
        <begin position="158"/>
        <end position="292"/>
    </location>
</feature>
<keyword evidence="5" id="KW-1185">Reference proteome</keyword>
<dbReference type="Proteomes" id="UP001150941">
    <property type="component" value="Unassembled WGS sequence"/>
</dbReference>
<reference evidence="4" key="2">
    <citation type="journal article" date="2023" name="IMA Fungus">
        <title>Comparative genomic study of the Penicillium genus elucidates a diverse pangenome and 15 lateral gene transfer events.</title>
        <authorList>
            <person name="Petersen C."/>
            <person name="Sorensen T."/>
            <person name="Nielsen M.R."/>
            <person name="Sondergaard T.E."/>
            <person name="Sorensen J.L."/>
            <person name="Fitzpatrick D.A."/>
            <person name="Frisvad J.C."/>
            <person name="Nielsen K.L."/>
        </authorList>
    </citation>
    <scope>NUCLEOTIDE SEQUENCE</scope>
    <source>
        <strain evidence="4">IBT 19713</strain>
    </source>
</reference>